<evidence type="ECO:0000256" key="7">
    <source>
        <dbReference type="ARBA" id="ARBA00022975"/>
    </source>
</evidence>
<evidence type="ECO:0000313" key="13">
    <source>
        <dbReference type="EMBL" id="CEM51135.1"/>
    </source>
</evidence>
<dbReference type="InterPro" id="IPR017456">
    <property type="entry name" value="CTP_synthase_N"/>
</dbReference>
<feature type="domain" description="Glutamine amidotransferase" evidence="11">
    <location>
        <begin position="344"/>
        <end position="577"/>
    </location>
</feature>
<evidence type="ECO:0000256" key="6">
    <source>
        <dbReference type="ARBA" id="ARBA00022962"/>
    </source>
</evidence>
<dbReference type="GO" id="GO:0003883">
    <property type="term" value="F:CTP synthase activity"/>
    <property type="evidence" value="ECO:0007669"/>
    <property type="project" value="UniProtKB-UniRule"/>
</dbReference>
<protein>
    <recommendedName>
        <fullName evidence="9">CTP synthase</fullName>
        <ecNumber evidence="9">6.3.4.2</ecNumber>
    </recommendedName>
    <alternativeName>
        <fullName evidence="9">UTP--ammonia ligase</fullName>
    </alternativeName>
</protein>
<dbReference type="Pfam" id="PF00117">
    <property type="entry name" value="GATase"/>
    <property type="match status" value="1"/>
</dbReference>
<evidence type="ECO:0000256" key="10">
    <source>
        <dbReference type="SAM" id="MobiDB-lite"/>
    </source>
</evidence>
<dbReference type="InterPro" id="IPR033828">
    <property type="entry name" value="GATase1_CTP_Synthase"/>
</dbReference>
<dbReference type="SUPFAM" id="SSF52540">
    <property type="entry name" value="P-loop containing nucleoside triphosphate hydrolases"/>
    <property type="match status" value="1"/>
</dbReference>
<dbReference type="CDD" id="cd03113">
    <property type="entry name" value="CTPS_N"/>
    <property type="match status" value="1"/>
</dbReference>
<evidence type="ECO:0000256" key="5">
    <source>
        <dbReference type="ARBA" id="ARBA00022840"/>
    </source>
</evidence>
<dbReference type="UniPathway" id="UPA00159">
    <property type="reaction ID" value="UER00277"/>
</dbReference>
<keyword evidence="5 9" id="KW-0067">ATP-binding</keyword>
<feature type="region of interest" description="Disordered" evidence="10">
    <location>
        <begin position="1"/>
        <end position="25"/>
    </location>
</feature>
<comment type="similarity">
    <text evidence="2 9">Belongs to the CTP synthase family.</text>
</comment>
<dbReference type="Gene3D" id="3.40.50.880">
    <property type="match status" value="1"/>
</dbReference>
<accession>A0A0G4I2I6</accession>
<dbReference type="CDD" id="cd01746">
    <property type="entry name" value="GATase1_CTP_Synthase"/>
    <property type="match status" value="1"/>
</dbReference>
<dbReference type="NCBIfam" id="TIGR00337">
    <property type="entry name" value="PyrG"/>
    <property type="match status" value="1"/>
</dbReference>
<dbReference type="GO" id="GO:0019856">
    <property type="term" value="P:pyrimidine nucleobase biosynthetic process"/>
    <property type="evidence" value="ECO:0007669"/>
    <property type="project" value="TreeGrafter"/>
</dbReference>
<gene>
    <name evidence="13" type="ORF">Cvel_10413</name>
</gene>
<keyword evidence="6 9" id="KW-0315">Glutamine amidotransferase</keyword>
<dbReference type="SUPFAM" id="SSF52317">
    <property type="entry name" value="Class I glutamine amidotransferase-like"/>
    <property type="match status" value="1"/>
</dbReference>
<dbReference type="InterPro" id="IPR029062">
    <property type="entry name" value="Class_I_gatase-like"/>
</dbReference>
<reference evidence="13" key="1">
    <citation type="submission" date="2014-11" db="EMBL/GenBank/DDBJ databases">
        <authorList>
            <person name="Otto D Thomas"/>
            <person name="Naeem Raeece"/>
        </authorList>
    </citation>
    <scope>NUCLEOTIDE SEQUENCE</scope>
</reference>
<dbReference type="Pfam" id="PF06418">
    <property type="entry name" value="CTP_synth_N"/>
    <property type="match status" value="1"/>
</dbReference>
<dbReference type="Gene3D" id="3.40.50.300">
    <property type="entry name" value="P-loop containing nucleotide triphosphate hydrolases"/>
    <property type="match status" value="1"/>
</dbReference>
<dbReference type="GO" id="GO:0042802">
    <property type="term" value="F:identical protein binding"/>
    <property type="evidence" value="ECO:0007669"/>
    <property type="project" value="TreeGrafter"/>
</dbReference>
<evidence type="ECO:0000256" key="9">
    <source>
        <dbReference type="RuleBase" id="RU810713"/>
    </source>
</evidence>
<evidence type="ECO:0000256" key="1">
    <source>
        <dbReference type="ARBA" id="ARBA00005171"/>
    </source>
</evidence>
<keyword evidence="4 9" id="KW-0547">Nucleotide-binding</keyword>
<dbReference type="PANTHER" id="PTHR11550">
    <property type="entry name" value="CTP SYNTHASE"/>
    <property type="match status" value="1"/>
</dbReference>
<dbReference type="InterPro" id="IPR004468">
    <property type="entry name" value="CTP_synthase"/>
</dbReference>
<dbReference type="EC" id="6.3.4.2" evidence="9"/>
<keyword evidence="7 9" id="KW-0665">Pyrimidine biosynthesis</keyword>
<feature type="region of interest" description="Disordered" evidence="10">
    <location>
        <begin position="616"/>
        <end position="648"/>
    </location>
</feature>
<dbReference type="FunFam" id="3.40.50.880:FF:000002">
    <property type="entry name" value="CTP synthase"/>
    <property type="match status" value="1"/>
</dbReference>
<dbReference type="InterPro" id="IPR027417">
    <property type="entry name" value="P-loop_NTPase"/>
</dbReference>
<organism evidence="13">
    <name type="scientific">Chromera velia CCMP2878</name>
    <dbReference type="NCBI Taxonomy" id="1169474"/>
    <lineage>
        <taxon>Eukaryota</taxon>
        <taxon>Sar</taxon>
        <taxon>Alveolata</taxon>
        <taxon>Colpodellida</taxon>
        <taxon>Chromeraceae</taxon>
        <taxon>Chromera</taxon>
    </lineage>
</organism>
<dbReference type="AlphaFoldDB" id="A0A0G4I2I6"/>
<dbReference type="PROSITE" id="PS51273">
    <property type="entry name" value="GATASE_TYPE_1"/>
    <property type="match status" value="1"/>
</dbReference>
<name>A0A0G4I2I6_9ALVE</name>
<comment type="function">
    <text evidence="9">Catalyzes the ATP-dependent amination of UTP to CTP with either L-glutamine or ammonia as the source of nitrogen.</text>
</comment>
<evidence type="ECO:0000256" key="8">
    <source>
        <dbReference type="ARBA" id="ARBA00047781"/>
    </source>
</evidence>
<sequence>MTRSPEAVPTAQTTPNTKSSRKEEHKMKYIVVTGGTLSGLGKGTTISSLGVVLKSCGLRVTAIKIDPYLNIDAGTMSPYEHGEVFVLEDGGEADLDLGNYERFLDITLSRDHNITTGKIYERVIRRERQGDYLGKTVQVVPHVTDAIQEWIRDVSLRPVDNKQGPADVCLIEVGGTVGDIESSVYLEALQQFSYRVGLENFCLMQLAFVPVMGVVGEQKTKPTQHSVKFLREAGLRPDFIFCRAENELEEATKRKIGLFCQTRVDHVISVHDVSNIYHVPLVLEQQSVGTLVCERLKLVPGLPSPREGSPSPFDLRTWRQLAERSDAPEVSVKIGIVGKYTGLADSYLSVIKALKHAGVSAGLKVTIEWIESSDLEPAMKMKDPFLYDEAWKKLKDVDGVLCPGGFGDRGIEGKSLSARHCRETGTPYFGICLGLQTAVIDVARSMLGLERANSEEFDKETPDKCCVFMPDHSGGQLGGTMRLGARCTIINDPNSLAYKLYDCQPVVYERHRHRYEVNPDLVQQFEGAGLKFVGTDERKQRMEIAELEGHDFFLGVQFHPEFKSRPFRPSPPFLGFVLASAGLLQKRLERNGGKLLAEGPFDPLVLPSEAGENCSARLNVNSSQPPEQPAKAKGASGGPGVVSSVLAK</sequence>
<feature type="domain" description="CTP synthase N-terminal" evidence="12">
    <location>
        <begin position="28"/>
        <end position="298"/>
    </location>
</feature>
<dbReference type="PANTHER" id="PTHR11550:SF0">
    <property type="entry name" value="CTP SYNTHASE-RELATED"/>
    <property type="match status" value="1"/>
</dbReference>
<evidence type="ECO:0000259" key="12">
    <source>
        <dbReference type="Pfam" id="PF06418"/>
    </source>
</evidence>
<dbReference type="InterPro" id="IPR017926">
    <property type="entry name" value="GATASE"/>
</dbReference>
<proteinExistence type="inferred from homology"/>
<dbReference type="VEuPathDB" id="CryptoDB:Cvel_10413"/>
<dbReference type="PhylomeDB" id="A0A0G4I2I6"/>
<comment type="catalytic activity">
    <reaction evidence="8 9">
        <text>UTP + L-glutamine + ATP + H2O = CTP + L-glutamate + ADP + phosphate + 2 H(+)</text>
        <dbReference type="Rhea" id="RHEA:26426"/>
        <dbReference type="ChEBI" id="CHEBI:15377"/>
        <dbReference type="ChEBI" id="CHEBI:15378"/>
        <dbReference type="ChEBI" id="CHEBI:29985"/>
        <dbReference type="ChEBI" id="CHEBI:30616"/>
        <dbReference type="ChEBI" id="CHEBI:37563"/>
        <dbReference type="ChEBI" id="CHEBI:43474"/>
        <dbReference type="ChEBI" id="CHEBI:46398"/>
        <dbReference type="ChEBI" id="CHEBI:58359"/>
        <dbReference type="ChEBI" id="CHEBI:456216"/>
        <dbReference type="EC" id="6.3.4.2"/>
    </reaction>
</comment>
<evidence type="ECO:0000256" key="3">
    <source>
        <dbReference type="ARBA" id="ARBA00022598"/>
    </source>
</evidence>
<evidence type="ECO:0000256" key="4">
    <source>
        <dbReference type="ARBA" id="ARBA00022741"/>
    </source>
</evidence>
<evidence type="ECO:0000259" key="11">
    <source>
        <dbReference type="Pfam" id="PF00117"/>
    </source>
</evidence>
<feature type="compositionally biased region" description="Polar residues" evidence="10">
    <location>
        <begin position="616"/>
        <end position="625"/>
    </location>
</feature>
<dbReference type="NCBIfam" id="NF003792">
    <property type="entry name" value="PRK05380.1"/>
    <property type="match status" value="1"/>
</dbReference>
<dbReference type="GO" id="GO:0044210">
    <property type="term" value="P:'de novo' CTP biosynthetic process"/>
    <property type="evidence" value="ECO:0007669"/>
    <property type="project" value="UniProtKB-UniRule"/>
</dbReference>
<dbReference type="EMBL" id="CDMZ01004860">
    <property type="protein sequence ID" value="CEM51135.1"/>
    <property type="molecule type" value="Genomic_DNA"/>
</dbReference>
<dbReference type="FunFam" id="3.40.50.300:FF:000207">
    <property type="entry name" value="CTP synthase"/>
    <property type="match status" value="1"/>
</dbReference>
<dbReference type="GO" id="GO:0005524">
    <property type="term" value="F:ATP binding"/>
    <property type="evidence" value="ECO:0007669"/>
    <property type="project" value="UniProtKB-KW"/>
</dbReference>
<evidence type="ECO:0000256" key="2">
    <source>
        <dbReference type="ARBA" id="ARBA00007533"/>
    </source>
</evidence>
<comment type="pathway">
    <text evidence="1 9">Pyrimidine metabolism; CTP biosynthesis via de novo pathway; CTP from UDP: step 2/2.</text>
</comment>
<keyword evidence="3 9" id="KW-0436">Ligase</keyword>